<dbReference type="PROSITE" id="PS51257">
    <property type="entry name" value="PROKAR_LIPOPROTEIN"/>
    <property type="match status" value="1"/>
</dbReference>
<dbReference type="InterPro" id="IPR000757">
    <property type="entry name" value="Beta-glucanase-like"/>
</dbReference>
<dbReference type="Gene3D" id="2.60.120.200">
    <property type="match status" value="1"/>
</dbReference>
<gene>
    <name evidence="4" type="ORF">NFC73_17120</name>
</gene>
<dbReference type="PANTHER" id="PTHR45867">
    <property type="entry name" value="PURPLE ACID PHOSPHATASE"/>
    <property type="match status" value="1"/>
</dbReference>
<dbReference type="InterPro" id="IPR013320">
    <property type="entry name" value="ConA-like_dom_sf"/>
</dbReference>
<dbReference type="SUPFAM" id="SSF56300">
    <property type="entry name" value="Metallo-dependent phosphatases"/>
    <property type="match status" value="1"/>
</dbReference>
<keyword evidence="5" id="KW-1185">Reference proteome</keyword>
<sequence length="565" mass="61072">MRKHLVAVGVVAILLAGCSAPSTQPAVTSTAPVATSASATPTPTTPTTTGSAATDLNWGTPTAGDEFNYTGAPDAAKWSVYKSAGHDGNGIRSPQQVTVDGSQMVMTGTPDGTTAGMSAKFGRQKYGRWEVRAAGSGDNEYHMVSLLWPDSGNWPCDGEVNYAETMGDWNVIKFFLHHGCWNVITSAAKALDVSQFHNYAVDWSPNGMVGYVDGVKWFEDNNSAHQPPGSMHQTLQLDWFPDSTANGAGEMRVDWVRVYAAGDPTPAALPPPSDESFEFAAAGDINPPGNTSATSHSGKNAASIIAGLNDGSLDNFLALGDFQYDNGTCTALEAYNQLWGPAKAKTYWTAGPNHDVEPGENDDVDRYMDGQCVSTVKSATSSDVVRFQDALDWYSFDKGNWHILVAPTATWRYNAARAQAMTSEMDANLKAAKAAGKHLAVIYHDPYFTSNTSSHTRFLKAKPWIDVFWANRVRVLLSGSQHNYERTCPINNEDQCVADGMQQFQVSTGGIGLRAFTSSPSYVQRKFSDTWGHLRMSLKADGSYTWEFRPVSGRMQTDSGSRSPG</sequence>
<protein>
    <submittedName>
        <fullName evidence="4">Family 16 glycosylhydrolase</fullName>
    </submittedName>
</protein>
<feature type="region of interest" description="Disordered" evidence="1">
    <location>
        <begin position="21"/>
        <end position="57"/>
    </location>
</feature>
<dbReference type="PANTHER" id="PTHR45867:SF3">
    <property type="entry name" value="ACID PHOSPHATASE TYPE 7"/>
    <property type="match status" value="1"/>
</dbReference>
<proteinExistence type="predicted"/>
<dbReference type="InterPro" id="IPR029052">
    <property type="entry name" value="Metallo-depent_PP-like"/>
</dbReference>
<feature type="compositionally biased region" description="Low complexity" evidence="1">
    <location>
        <begin position="25"/>
        <end position="54"/>
    </location>
</feature>
<reference evidence="4 5" key="1">
    <citation type="submission" date="2022-06" db="EMBL/GenBank/DDBJ databases">
        <title>Pseudarthrobacter sp. strain RMG13 Genome sequencing and assembly.</title>
        <authorList>
            <person name="Kim I."/>
        </authorList>
    </citation>
    <scope>NUCLEOTIDE SEQUENCE [LARGE SCALE GENOMIC DNA]</scope>
    <source>
        <strain evidence="4 5">RMG13</strain>
    </source>
</reference>
<feature type="domain" description="GH16" evidence="3">
    <location>
        <begin position="35"/>
        <end position="264"/>
    </location>
</feature>
<feature type="chain" id="PRO_5045405791" evidence="2">
    <location>
        <begin position="23"/>
        <end position="565"/>
    </location>
</feature>
<accession>A0ABT1LSJ2</accession>
<dbReference type="Pfam" id="PF00722">
    <property type="entry name" value="Glyco_hydro_16"/>
    <property type="match status" value="1"/>
</dbReference>
<dbReference type="Proteomes" id="UP001524318">
    <property type="component" value="Unassembled WGS sequence"/>
</dbReference>
<name>A0ABT1LSJ2_9MICC</name>
<evidence type="ECO:0000259" key="3">
    <source>
        <dbReference type="PROSITE" id="PS51762"/>
    </source>
</evidence>
<evidence type="ECO:0000256" key="2">
    <source>
        <dbReference type="SAM" id="SignalP"/>
    </source>
</evidence>
<dbReference type="CDD" id="cd00413">
    <property type="entry name" value="Glyco_hydrolase_16"/>
    <property type="match status" value="1"/>
</dbReference>
<feature type="signal peptide" evidence="2">
    <location>
        <begin position="1"/>
        <end position="22"/>
    </location>
</feature>
<organism evidence="4 5">
    <name type="scientific">Pseudarthrobacter humi</name>
    <dbReference type="NCBI Taxonomy" id="2952523"/>
    <lineage>
        <taxon>Bacteria</taxon>
        <taxon>Bacillati</taxon>
        <taxon>Actinomycetota</taxon>
        <taxon>Actinomycetes</taxon>
        <taxon>Micrococcales</taxon>
        <taxon>Micrococcaceae</taxon>
        <taxon>Pseudarthrobacter</taxon>
    </lineage>
</organism>
<comment type="caution">
    <text evidence="4">The sequence shown here is derived from an EMBL/GenBank/DDBJ whole genome shotgun (WGS) entry which is preliminary data.</text>
</comment>
<evidence type="ECO:0000313" key="4">
    <source>
        <dbReference type="EMBL" id="MCP9001435.1"/>
    </source>
</evidence>
<dbReference type="SUPFAM" id="SSF49899">
    <property type="entry name" value="Concanavalin A-like lectins/glucanases"/>
    <property type="match status" value="1"/>
</dbReference>
<evidence type="ECO:0000313" key="5">
    <source>
        <dbReference type="Proteomes" id="UP001524318"/>
    </source>
</evidence>
<evidence type="ECO:0000256" key="1">
    <source>
        <dbReference type="SAM" id="MobiDB-lite"/>
    </source>
</evidence>
<dbReference type="Gene3D" id="3.60.21.10">
    <property type="match status" value="1"/>
</dbReference>
<dbReference type="RefSeq" id="WP_254752108.1">
    <property type="nucleotide sequence ID" value="NZ_JANCLV010000014.1"/>
</dbReference>
<dbReference type="EMBL" id="JANCLV010000014">
    <property type="protein sequence ID" value="MCP9001435.1"/>
    <property type="molecule type" value="Genomic_DNA"/>
</dbReference>
<keyword evidence="2" id="KW-0732">Signal</keyword>
<dbReference type="PROSITE" id="PS51762">
    <property type="entry name" value="GH16_2"/>
    <property type="match status" value="1"/>
</dbReference>